<proteinExistence type="predicted"/>
<dbReference type="EMBL" id="CM039436">
    <property type="protein sequence ID" value="KAI4314152.1"/>
    <property type="molecule type" value="Genomic_DNA"/>
</dbReference>
<protein>
    <submittedName>
        <fullName evidence="1">Uncharacterized protein</fullName>
    </submittedName>
</protein>
<keyword evidence="2" id="KW-1185">Reference proteome</keyword>
<evidence type="ECO:0000313" key="1">
    <source>
        <dbReference type="EMBL" id="KAI4314152.1"/>
    </source>
</evidence>
<accession>A0ACB9LSQ2</accession>
<organism evidence="1 2">
    <name type="scientific">Bauhinia variegata</name>
    <name type="common">Purple orchid tree</name>
    <name type="synonym">Phanera variegata</name>
    <dbReference type="NCBI Taxonomy" id="167791"/>
    <lineage>
        <taxon>Eukaryota</taxon>
        <taxon>Viridiplantae</taxon>
        <taxon>Streptophyta</taxon>
        <taxon>Embryophyta</taxon>
        <taxon>Tracheophyta</taxon>
        <taxon>Spermatophyta</taxon>
        <taxon>Magnoliopsida</taxon>
        <taxon>eudicotyledons</taxon>
        <taxon>Gunneridae</taxon>
        <taxon>Pentapetalae</taxon>
        <taxon>rosids</taxon>
        <taxon>fabids</taxon>
        <taxon>Fabales</taxon>
        <taxon>Fabaceae</taxon>
        <taxon>Cercidoideae</taxon>
        <taxon>Cercideae</taxon>
        <taxon>Bauhiniinae</taxon>
        <taxon>Bauhinia</taxon>
    </lineage>
</organism>
<dbReference type="Proteomes" id="UP000828941">
    <property type="component" value="Chromosome 11"/>
</dbReference>
<evidence type="ECO:0000313" key="2">
    <source>
        <dbReference type="Proteomes" id="UP000828941"/>
    </source>
</evidence>
<comment type="caution">
    <text evidence="1">The sequence shown here is derived from an EMBL/GenBank/DDBJ whole genome shotgun (WGS) entry which is preliminary data.</text>
</comment>
<reference evidence="1 2" key="1">
    <citation type="journal article" date="2022" name="DNA Res.">
        <title>Chromosomal-level genome assembly of the orchid tree Bauhinia variegata (Leguminosae; Cercidoideae) supports the allotetraploid origin hypothesis of Bauhinia.</title>
        <authorList>
            <person name="Zhong Y."/>
            <person name="Chen Y."/>
            <person name="Zheng D."/>
            <person name="Pang J."/>
            <person name="Liu Y."/>
            <person name="Luo S."/>
            <person name="Meng S."/>
            <person name="Qian L."/>
            <person name="Wei D."/>
            <person name="Dai S."/>
            <person name="Zhou R."/>
        </authorList>
    </citation>
    <scope>NUCLEOTIDE SEQUENCE [LARGE SCALE GENOMIC DNA]</scope>
    <source>
        <strain evidence="1">BV-YZ2020</strain>
    </source>
</reference>
<gene>
    <name evidence="1" type="ORF">L6164_027087</name>
</gene>
<sequence length="189" mass="21372">MEGSRVFEAANVWPWLYSISRELFSMALVNVPALQFNNSAIFGTRPKPFISFQMQTKSLTKKPPVIEARANARKESAKIRNRRTRKKFNGTATKPRLSVFCSDKQLYAMLVDDQNKKCLFYGSTLQKSIQGDPPCTTIEAAQRVGEELIKACIDLNINEISWYDRNGFARGQKMQAFETAIALHGFLPG</sequence>
<name>A0ACB9LSQ2_BAUVA</name>